<keyword evidence="2" id="KW-1185">Reference proteome</keyword>
<dbReference type="InterPro" id="IPR018247">
    <property type="entry name" value="EF_Hand_1_Ca_BS"/>
</dbReference>
<name>A0ABD3WFW8_SINWO</name>
<proteinExistence type="predicted"/>
<reference evidence="1 2" key="1">
    <citation type="submission" date="2024-11" db="EMBL/GenBank/DDBJ databases">
        <title>Chromosome-level genome assembly of the freshwater bivalve Anodonta woodiana.</title>
        <authorList>
            <person name="Chen X."/>
        </authorList>
    </citation>
    <scope>NUCLEOTIDE SEQUENCE [LARGE SCALE GENOMIC DNA]</scope>
    <source>
        <strain evidence="1">MN2024</strain>
        <tissue evidence="1">Gills</tissue>
    </source>
</reference>
<evidence type="ECO:0000313" key="2">
    <source>
        <dbReference type="Proteomes" id="UP001634394"/>
    </source>
</evidence>
<feature type="non-terminal residue" evidence="1">
    <location>
        <position position="113"/>
    </location>
</feature>
<evidence type="ECO:0008006" key="3">
    <source>
        <dbReference type="Google" id="ProtNLM"/>
    </source>
</evidence>
<accession>A0ABD3WFW8</accession>
<dbReference type="Proteomes" id="UP001634394">
    <property type="component" value="Unassembled WGS sequence"/>
</dbReference>
<organism evidence="1 2">
    <name type="scientific">Sinanodonta woodiana</name>
    <name type="common">Chinese pond mussel</name>
    <name type="synonym">Anodonta woodiana</name>
    <dbReference type="NCBI Taxonomy" id="1069815"/>
    <lineage>
        <taxon>Eukaryota</taxon>
        <taxon>Metazoa</taxon>
        <taxon>Spiralia</taxon>
        <taxon>Lophotrochozoa</taxon>
        <taxon>Mollusca</taxon>
        <taxon>Bivalvia</taxon>
        <taxon>Autobranchia</taxon>
        <taxon>Heteroconchia</taxon>
        <taxon>Palaeoheterodonta</taxon>
        <taxon>Unionida</taxon>
        <taxon>Unionoidea</taxon>
        <taxon>Unionidae</taxon>
        <taxon>Unioninae</taxon>
        <taxon>Sinanodonta</taxon>
    </lineage>
</organism>
<comment type="caution">
    <text evidence="1">The sequence shown here is derived from an EMBL/GenBank/DDBJ whole genome shotgun (WGS) entry which is preliminary data.</text>
</comment>
<dbReference type="AlphaFoldDB" id="A0ABD3WFW8"/>
<evidence type="ECO:0000313" key="1">
    <source>
        <dbReference type="EMBL" id="KAL3871643.1"/>
    </source>
</evidence>
<dbReference type="EMBL" id="JBJQND010000007">
    <property type="protein sequence ID" value="KAL3871643.1"/>
    <property type="molecule type" value="Genomic_DNA"/>
</dbReference>
<dbReference type="PROSITE" id="PS00018">
    <property type="entry name" value="EF_HAND_1"/>
    <property type="match status" value="1"/>
</dbReference>
<sequence>LSRTQEKAGRETFEGNAQSYREISSVESDIGHFLFILMDGQITKDSKVTAAEYFMLWSNADGNRDNHVSTQEVNKFLQDHLLESSSTAEQIFGEMDLTNGLSLTMTFVLFDTN</sequence>
<gene>
    <name evidence="1" type="ORF">ACJMK2_039629</name>
</gene>
<protein>
    <recommendedName>
        <fullName evidence="3">Calmodulin</fullName>
    </recommendedName>
</protein>
<feature type="non-terminal residue" evidence="1">
    <location>
        <position position="1"/>
    </location>
</feature>